<accession>A0A1H3CND8</accession>
<reference evidence="3" key="1">
    <citation type="submission" date="2016-10" db="EMBL/GenBank/DDBJ databases">
        <authorList>
            <person name="Varghese N."/>
            <person name="Submissions S."/>
        </authorList>
    </citation>
    <scope>NUCLEOTIDE SEQUENCE [LARGE SCALE GENOMIC DNA]</scope>
    <source>
        <strain evidence="3">CGMCC 1.8975</strain>
    </source>
</reference>
<dbReference type="RefSeq" id="WP_092737688.1">
    <property type="nucleotide sequence ID" value="NZ_FNOV01000002.1"/>
</dbReference>
<dbReference type="EMBL" id="FNOV01000002">
    <property type="protein sequence ID" value="SDX55626.1"/>
    <property type="molecule type" value="Genomic_DNA"/>
</dbReference>
<evidence type="ECO:0000313" key="2">
    <source>
        <dbReference type="EMBL" id="SDX55626.1"/>
    </source>
</evidence>
<evidence type="ECO:0000256" key="1">
    <source>
        <dbReference type="SAM" id="Phobius"/>
    </source>
</evidence>
<proteinExistence type="predicted"/>
<dbReference type="STRING" id="651662.SAMN04488069_10255"/>
<keyword evidence="3" id="KW-1185">Reference proteome</keyword>
<sequence length="157" mass="16965">MVDSSITPETNGVRYGLYTSLGMMVYFVAASFINLADRIEFSFLNGVILAVGVCFAIARYKRSGNGRIVYLAGFGTGIITALVASVAFGLFFILYAGVINRSIMDGLQAQDLFGYDLSVTIAFLAIVLQGAMLGMIISLIAMQYYKSPDHKPMTGLE</sequence>
<dbReference type="Proteomes" id="UP000199249">
    <property type="component" value="Unassembled WGS sequence"/>
</dbReference>
<keyword evidence="1" id="KW-1133">Transmembrane helix</keyword>
<feature type="transmembrane region" description="Helical" evidence="1">
    <location>
        <begin position="70"/>
        <end position="97"/>
    </location>
</feature>
<evidence type="ECO:0008006" key="4">
    <source>
        <dbReference type="Google" id="ProtNLM"/>
    </source>
</evidence>
<keyword evidence="1" id="KW-0812">Transmembrane</keyword>
<protein>
    <recommendedName>
        <fullName evidence="4">DUF4199 domain-containing protein</fullName>
    </recommendedName>
</protein>
<dbReference type="AlphaFoldDB" id="A0A1H3CND8"/>
<name>A0A1H3CND8_9BACT</name>
<feature type="transmembrane region" description="Helical" evidence="1">
    <location>
        <begin position="39"/>
        <end position="58"/>
    </location>
</feature>
<dbReference type="OrthoDB" id="979246at2"/>
<gene>
    <name evidence="2" type="ORF">SAMN04488069_10255</name>
</gene>
<feature type="transmembrane region" description="Helical" evidence="1">
    <location>
        <begin position="12"/>
        <end position="33"/>
    </location>
</feature>
<organism evidence="2 3">
    <name type="scientific">Hymenobacter psychrophilus</name>
    <dbReference type="NCBI Taxonomy" id="651662"/>
    <lineage>
        <taxon>Bacteria</taxon>
        <taxon>Pseudomonadati</taxon>
        <taxon>Bacteroidota</taxon>
        <taxon>Cytophagia</taxon>
        <taxon>Cytophagales</taxon>
        <taxon>Hymenobacteraceae</taxon>
        <taxon>Hymenobacter</taxon>
    </lineage>
</organism>
<keyword evidence="1" id="KW-0472">Membrane</keyword>
<feature type="transmembrane region" description="Helical" evidence="1">
    <location>
        <begin position="117"/>
        <end position="141"/>
    </location>
</feature>
<evidence type="ECO:0000313" key="3">
    <source>
        <dbReference type="Proteomes" id="UP000199249"/>
    </source>
</evidence>